<dbReference type="Proteomes" id="UP000585905">
    <property type="component" value="Unassembled WGS sequence"/>
</dbReference>
<organism evidence="3 4">
    <name type="scientific">Microcella alkalica</name>
    <dbReference type="NCBI Taxonomy" id="355930"/>
    <lineage>
        <taxon>Bacteria</taxon>
        <taxon>Bacillati</taxon>
        <taxon>Actinomycetota</taxon>
        <taxon>Actinomycetes</taxon>
        <taxon>Micrococcales</taxon>
        <taxon>Microbacteriaceae</taxon>
        <taxon>Microcella</taxon>
    </lineage>
</organism>
<evidence type="ECO:0000256" key="1">
    <source>
        <dbReference type="SAM" id="MobiDB-lite"/>
    </source>
</evidence>
<dbReference type="RefSeq" id="WP_182489498.1">
    <property type="nucleotide sequence ID" value="NZ_BAAAOV010000002.1"/>
</dbReference>
<feature type="compositionally biased region" description="Low complexity" evidence="1">
    <location>
        <begin position="200"/>
        <end position="218"/>
    </location>
</feature>
<keyword evidence="2" id="KW-1133">Transmembrane helix</keyword>
<feature type="region of interest" description="Disordered" evidence="1">
    <location>
        <begin position="363"/>
        <end position="452"/>
    </location>
</feature>
<protein>
    <submittedName>
        <fullName evidence="3">Uncharacterized protein</fullName>
    </submittedName>
</protein>
<feature type="region of interest" description="Disordered" evidence="1">
    <location>
        <begin position="197"/>
        <end position="248"/>
    </location>
</feature>
<dbReference type="AlphaFoldDB" id="A0A839E2Y0"/>
<name>A0A839E2Y0_9MICO</name>
<feature type="compositionally biased region" description="Pro residues" evidence="1">
    <location>
        <begin position="385"/>
        <end position="452"/>
    </location>
</feature>
<keyword evidence="4" id="KW-1185">Reference proteome</keyword>
<feature type="transmembrane region" description="Helical" evidence="2">
    <location>
        <begin position="50"/>
        <end position="69"/>
    </location>
</feature>
<keyword evidence="2" id="KW-0812">Transmembrane</keyword>
<keyword evidence="2" id="KW-0472">Membrane</keyword>
<evidence type="ECO:0000313" key="4">
    <source>
        <dbReference type="Proteomes" id="UP000585905"/>
    </source>
</evidence>
<gene>
    <name evidence="3" type="ORF">FHX53_000275</name>
</gene>
<sequence length="522" mass="53495">MSSEQHDDAAARLRRAIDHGDVPVLSSDIVTGAPGRRAPRLINHGRVSRAAGGAVLAVAAVTAGSLVIAQPFTSRAPLFTAAAGSAEQSAFGAAAESSDMRIGIWKQYEYVAGDGLSTAGGSGAVYALERSGTPEATLDDLAGVFDLVGDAMRSSYYDDSYPSYVVGPEDGSAPALTITWAGTASWWYSDPSGSGWTTCASPGDAGSSDSSDGGAAEAPADEPLPEIAPDVCEPVPPADGDMPSEAEARDEAAAILTATGLDVDAADIRITADAWQTVASANLVVDGVATALDWAVAWGPGGEIAWAYGHAADVVSKGTFGTVSERDAVPRLADGRWFGAAGPEFQGAVRIAEMSADGVIEQRMSGTDGDGATGSSGTAVDPGIEPAPAPTQPAPAPTDPAAPAEPEPIQPSPIDPIAPEPTEPTEPAPVEPSPVDPSEPPVVEPEPLPEPTPEIEVVTLDEARSTLLLMWDSEGDAWLVPGYAFQQSEGWWSSVASLVDGVIALPEPVEYRIEPMPLPAEE</sequence>
<proteinExistence type="predicted"/>
<evidence type="ECO:0000256" key="2">
    <source>
        <dbReference type="SAM" id="Phobius"/>
    </source>
</evidence>
<comment type="caution">
    <text evidence="3">The sequence shown here is derived from an EMBL/GenBank/DDBJ whole genome shotgun (WGS) entry which is preliminary data.</text>
</comment>
<accession>A0A839E2Y0</accession>
<reference evidence="3 4" key="1">
    <citation type="submission" date="2020-07" db="EMBL/GenBank/DDBJ databases">
        <title>Sequencing the genomes of 1000 actinobacteria strains.</title>
        <authorList>
            <person name="Klenk H.-P."/>
        </authorList>
    </citation>
    <scope>NUCLEOTIDE SEQUENCE [LARGE SCALE GENOMIC DNA]</scope>
    <source>
        <strain evidence="3 4">DSM 19663</strain>
    </source>
</reference>
<evidence type="ECO:0000313" key="3">
    <source>
        <dbReference type="EMBL" id="MBA8846711.1"/>
    </source>
</evidence>
<dbReference type="EMBL" id="JACGWX010000001">
    <property type="protein sequence ID" value="MBA8846711.1"/>
    <property type="molecule type" value="Genomic_DNA"/>
</dbReference>